<reference evidence="2" key="1">
    <citation type="submission" date="2016-07" db="EMBL/GenBank/DDBJ databases">
        <authorList>
            <person name="Karima D."/>
        </authorList>
    </citation>
    <scope>NUCLEOTIDE SEQUENCE</scope>
</reference>
<dbReference type="EMBL" id="KX618230">
    <property type="protein sequence ID" value="AQN32162.1"/>
    <property type="molecule type" value="Genomic_DNA"/>
</dbReference>
<feature type="domain" description="Phage head morphogenesis" evidence="1">
    <location>
        <begin position="149"/>
        <end position="270"/>
    </location>
</feature>
<evidence type="ECO:0000259" key="1">
    <source>
        <dbReference type="Pfam" id="PF04233"/>
    </source>
</evidence>
<evidence type="ECO:0000313" key="2">
    <source>
        <dbReference type="EMBL" id="AQN32162.1"/>
    </source>
</evidence>
<dbReference type="Pfam" id="PF04233">
    <property type="entry name" value="Phage_Mu_F"/>
    <property type="match status" value="1"/>
</dbReference>
<sequence>MPEPQNQEELDKYLDNIITQAEKRLDKVFASRLKEIKAMINKLFEKYSKNGELTYADVVKYNRLEKEMDVIKQNISADYKTVLKMLNELLETQYVDNYLRSAYIYEMYTGRNLGFSVPSADVVQRAVENPIPLLTLPKVLERQRVELINNIAMAIAQGLMAGEGYSQVAQRVHKRMQLSLAKARLTARTEGHRVQVAGRMASAEQAAKKVNMQKMWSAALDTRTRAGHRKLDGKIINMDENFKSIYGGVGKAPGHMHMAKDDCNCRCALIYVIDGEIPSVRRARLSDGSTRVIKYIPYTEWEKQKKAS</sequence>
<protein>
    <recommendedName>
        <fullName evidence="1">Phage head morphogenesis domain-containing protein</fullName>
    </recommendedName>
</protein>
<name>A0A1Q1PVS0_9CAUD</name>
<dbReference type="SMR" id="A0A1Q1PVS0"/>
<organism evidence="2">
    <name type="scientific">Bacillus phage Lurz2</name>
    <dbReference type="NCBI Taxonomy" id="1943562"/>
    <lineage>
        <taxon>Viruses</taxon>
        <taxon>Duplodnaviria</taxon>
        <taxon>Heunggongvirae</taxon>
        <taxon>Uroviricota</taxon>
        <taxon>Caudoviricetes</taxon>
        <taxon>Lambdavirus</taxon>
    </lineage>
</organism>
<proteinExistence type="predicted"/>
<accession>A0A1Q1PVS0</accession>
<reference evidence="2" key="2">
    <citation type="journal article" date="2017" name="J. Mol. Biol.">
        <title>Bacteriophage SPP1 pac Cleavage: A Precise Cut without Sequence Specificity Requirement.</title>
        <authorList>
            <person name="Djacem K."/>
            <person name="Tavares P."/>
            <person name="Oliveira L."/>
        </authorList>
    </citation>
    <scope>NUCLEOTIDE SEQUENCE</scope>
</reference>
<dbReference type="InterPro" id="IPR006528">
    <property type="entry name" value="Phage_head_morphogenesis_dom"/>
</dbReference>